<organism evidence="2">
    <name type="scientific">marine sediment metagenome</name>
    <dbReference type="NCBI Taxonomy" id="412755"/>
    <lineage>
        <taxon>unclassified sequences</taxon>
        <taxon>metagenomes</taxon>
        <taxon>ecological metagenomes</taxon>
    </lineage>
</organism>
<dbReference type="InterPro" id="IPR013321">
    <property type="entry name" value="Arc_rbn_hlx_hlx"/>
</dbReference>
<dbReference type="EMBL" id="LAZR01000974">
    <property type="protein sequence ID" value="KKN53380.1"/>
    <property type="molecule type" value="Genomic_DNA"/>
</dbReference>
<evidence type="ECO:0000313" key="2">
    <source>
        <dbReference type="EMBL" id="KKN53380.1"/>
    </source>
</evidence>
<gene>
    <name evidence="2" type="ORF">LCGC14_0602840</name>
</gene>
<sequence length="93" mass="11127">MYSTFTYSSSNKRYLNFRSFGVKSMTNIKNNQTKPKMRNITINIPEIYDENIKKLIKMKLIPSRSEAIRVALREFLHNEYKNLKLLGFFEEKI</sequence>
<dbReference type="CDD" id="cd22231">
    <property type="entry name" value="RHH_NikR_HicB-like"/>
    <property type="match status" value="1"/>
</dbReference>
<accession>A0A0F9RA60</accession>
<dbReference type="InterPro" id="IPR002145">
    <property type="entry name" value="CopG"/>
</dbReference>
<comment type="caution">
    <text evidence="2">The sequence shown here is derived from an EMBL/GenBank/DDBJ whole genome shotgun (WGS) entry which is preliminary data.</text>
</comment>
<dbReference type="Gene3D" id="1.10.1220.10">
    <property type="entry name" value="Met repressor-like"/>
    <property type="match status" value="1"/>
</dbReference>
<reference evidence="2" key="1">
    <citation type="journal article" date="2015" name="Nature">
        <title>Complex archaea that bridge the gap between prokaryotes and eukaryotes.</title>
        <authorList>
            <person name="Spang A."/>
            <person name="Saw J.H."/>
            <person name="Jorgensen S.L."/>
            <person name="Zaremba-Niedzwiedzka K."/>
            <person name="Martijn J."/>
            <person name="Lind A.E."/>
            <person name="van Eijk R."/>
            <person name="Schleper C."/>
            <person name="Guy L."/>
            <person name="Ettema T.J."/>
        </authorList>
    </citation>
    <scope>NUCLEOTIDE SEQUENCE</scope>
</reference>
<dbReference type="SUPFAM" id="SSF47598">
    <property type="entry name" value="Ribbon-helix-helix"/>
    <property type="match status" value="1"/>
</dbReference>
<protein>
    <recommendedName>
        <fullName evidence="1">Ribbon-helix-helix protein CopG domain-containing protein</fullName>
    </recommendedName>
</protein>
<dbReference type="AlphaFoldDB" id="A0A0F9RA60"/>
<dbReference type="GO" id="GO:0006355">
    <property type="term" value="P:regulation of DNA-templated transcription"/>
    <property type="evidence" value="ECO:0007669"/>
    <property type="project" value="InterPro"/>
</dbReference>
<name>A0A0F9RA60_9ZZZZ</name>
<dbReference type="Pfam" id="PF01402">
    <property type="entry name" value="RHH_1"/>
    <property type="match status" value="1"/>
</dbReference>
<proteinExistence type="predicted"/>
<feature type="domain" description="Ribbon-helix-helix protein CopG" evidence="1">
    <location>
        <begin position="39"/>
        <end position="76"/>
    </location>
</feature>
<evidence type="ECO:0000259" key="1">
    <source>
        <dbReference type="Pfam" id="PF01402"/>
    </source>
</evidence>
<dbReference type="InterPro" id="IPR010985">
    <property type="entry name" value="Ribbon_hlx_hlx"/>
</dbReference>